<dbReference type="InterPro" id="IPR051933">
    <property type="entry name" value="Resuscitation_pf_RpfB"/>
</dbReference>
<dbReference type="RefSeq" id="WP_132027847.1">
    <property type="nucleotide sequence ID" value="NZ_CP068564.1"/>
</dbReference>
<dbReference type="Pfam" id="PF07501">
    <property type="entry name" value="G5"/>
    <property type="match status" value="1"/>
</dbReference>
<dbReference type="Pfam" id="PF03990">
    <property type="entry name" value="DUF348"/>
    <property type="match status" value="2"/>
</dbReference>
<evidence type="ECO:0000256" key="1">
    <source>
        <dbReference type="ARBA" id="ARBA00022729"/>
    </source>
</evidence>
<dbReference type="Proteomes" id="UP000294567">
    <property type="component" value="Unassembled WGS sequence"/>
</dbReference>
<evidence type="ECO:0000256" key="2">
    <source>
        <dbReference type="SAM" id="SignalP"/>
    </source>
</evidence>
<dbReference type="InterPro" id="IPR007137">
    <property type="entry name" value="DUF348"/>
</dbReference>
<proteinExistence type="predicted"/>
<comment type="caution">
    <text evidence="4">The sequence shown here is derived from an EMBL/GenBank/DDBJ whole genome shotgun (WGS) entry which is preliminary data.</text>
</comment>
<keyword evidence="1 2" id="KW-0732">Signal</keyword>
<dbReference type="CDD" id="cd22786">
    <property type="entry name" value="DPBB_YuiC-like"/>
    <property type="match status" value="1"/>
</dbReference>
<evidence type="ECO:0000313" key="5">
    <source>
        <dbReference type="Proteomes" id="UP000294567"/>
    </source>
</evidence>
<feature type="chain" id="PRO_5020591310" evidence="2">
    <location>
        <begin position="34"/>
        <end position="346"/>
    </location>
</feature>
<dbReference type="Gene3D" id="2.20.230.10">
    <property type="entry name" value="Resuscitation-promoting factor rpfb"/>
    <property type="match status" value="1"/>
</dbReference>
<sequence>MEEFSNKKANHFKLLTVLAVATTLSLGAYVSSAKDITLSIDDEKREITTYANTVEDFLKSEEITLDKAAYINVPLDTKLENNMHIIIKTPKPYLLTMGDNENRFEVVSIHTKVKDILDDLGIELGKLDYTEPGLDEEVNIGEEIKIYRVREIIEEIDEVIPHESITEKSNELDAGTTKVTQKGQDGLKKIIIKKVLENNKLISEEVIDEKIVKKPIPKIIKKGTKKVAKSSQVNRGNMRYKKVLTMVATAYSNSYESTGKNPGDKYYGITASGTKARVGTIAVDPRVIPLGTRLYVESLDGSKDYGFCIAEDTGGTIKGNRIDLFFNNLKEAKKFGRKKVKVYILD</sequence>
<dbReference type="OrthoDB" id="9798935at2"/>
<keyword evidence="5" id="KW-1185">Reference proteome</keyword>
<dbReference type="GO" id="GO:0019867">
    <property type="term" value="C:outer membrane"/>
    <property type="evidence" value="ECO:0007669"/>
    <property type="project" value="InterPro"/>
</dbReference>
<dbReference type="SMART" id="SM01208">
    <property type="entry name" value="G5"/>
    <property type="match status" value="1"/>
</dbReference>
<evidence type="ECO:0000259" key="3">
    <source>
        <dbReference type="PROSITE" id="PS51109"/>
    </source>
</evidence>
<evidence type="ECO:0000313" key="4">
    <source>
        <dbReference type="EMBL" id="TCS88766.1"/>
    </source>
</evidence>
<feature type="domain" description="G5" evidence="3">
    <location>
        <begin position="146"/>
        <end position="226"/>
    </location>
</feature>
<dbReference type="PANTHER" id="PTHR39160:SF4">
    <property type="entry name" value="RESUSCITATION-PROMOTING FACTOR RPFB"/>
    <property type="match status" value="1"/>
</dbReference>
<dbReference type="SUPFAM" id="SSF50685">
    <property type="entry name" value="Barwin-like endoglucanases"/>
    <property type="match status" value="1"/>
</dbReference>
<dbReference type="PANTHER" id="PTHR39160">
    <property type="entry name" value="CELL WALL-BINDING PROTEIN YOCH"/>
    <property type="match status" value="1"/>
</dbReference>
<dbReference type="AlphaFoldDB" id="A0A4R3KVJ4"/>
<protein>
    <submittedName>
        <fullName evidence="4">Uncharacterized protein YabE (DUF348 family)</fullName>
    </submittedName>
</protein>
<dbReference type="EMBL" id="SMAE01000007">
    <property type="protein sequence ID" value="TCS88766.1"/>
    <property type="molecule type" value="Genomic_DNA"/>
</dbReference>
<dbReference type="GO" id="GO:0004553">
    <property type="term" value="F:hydrolase activity, hydrolyzing O-glycosyl compounds"/>
    <property type="evidence" value="ECO:0007669"/>
    <property type="project" value="InterPro"/>
</dbReference>
<dbReference type="GO" id="GO:0009254">
    <property type="term" value="P:peptidoglycan turnover"/>
    <property type="evidence" value="ECO:0007669"/>
    <property type="project" value="InterPro"/>
</dbReference>
<gene>
    <name evidence="4" type="ORF">EDD65_107122</name>
</gene>
<feature type="signal peptide" evidence="2">
    <location>
        <begin position="1"/>
        <end position="33"/>
    </location>
</feature>
<dbReference type="InterPro" id="IPR010611">
    <property type="entry name" value="3D_dom"/>
</dbReference>
<dbReference type="InterPro" id="IPR036908">
    <property type="entry name" value="RlpA-like_sf"/>
</dbReference>
<accession>A0A4R3KVJ4</accession>
<dbReference type="InterPro" id="IPR011098">
    <property type="entry name" value="G5_dom"/>
</dbReference>
<dbReference type="PROSITE" id="PS51109">
    <property type="entry name" value="G5"/>
    <property type="match status" value="1"/>
</dbReference>
<dbReference type="Gene3D" id="2.40.40.10">
    <property type="entry name" value="RlpA-like domain"/>
    <property type="match status" value="1"/>
</dbReference>
<dbReference type="Pfam" id="PF06725">
    <property type="entry name" value="3D"/>
    <property type="match status" value="1"/>
</dbReference>
<reference evidence="4 5" key="1">
    <citation type="submission" date="2019-03" db="EMBL/GenBank/DDBJ databases">
        <title>Genomic Encyclopedia of Type Strains, Phase IV (KMG-IV): sequencing the most valuable type-strain genomes for metagenomic binning, comparative biology and taxonomic classification.</title>
        <authorList>
            <person name="Goeker M."/>
        </authorList>
    </citation>
    <scope>NUCLEOTIDE SEQUENCE [LARGE SCALE GENOMIC DNA]</scope>
    <source>
        <strain evidence="4 5">DSM 26752</strain>
    </source>
</reference>
<name>A0A4R3KVJ4_9FIRM</name>
<organism evidence="4 5">
    <name type="scientific">Keratinibaculum paraultunense</name>
    <dbReference type="NCBI Taxonomy" id="1278232"/>
    <lineage>
        <taxon>Bacteria</taxon>
        <taxon>Bacillati</taxon>
        <taxon>Bacillota</taxon>
        <taxon>Tissierellia</taxon>
        <taxon>Tissierellales</taxon>
        <taxon>Tepidimicrobiaceae</taxon>
        <taxon>Keratinibaculum</taxon>
    </lineage>
</organism>